<dbReference type="Proteomes" id="UP000008316">
    <property type="component" value="Plasmid bgla_2p"/>
</dbReference>
<sequence length="227" mass="25365">MHAAPSGVLYVYQCATCRHRGEVRHDDDSHDGQAASCSQCGSPVTLEWDVGVVLTPQPRAVPRSPTGAELRDYRLSTRRTQEQMARLLGVTTRQYQRWEAGSHDMPGPHWNWLQRAWGKRYPADFAVAPITTRGWDTLRGVRRNTIERGDVVELQPLDGPRLRATVCLDRVHDGLADESSYGAFVIEFVGAADAGQEYQGFFIGERVTFAVQNVFHLEQRAPATSTS</sequence>
<dbReference type="InterPro" id="IPR010982">
    <property type="entry name" value="Lambda_DNA-bd_dom_sf"/>
</dbReference>
<keyword evidence="3" id="KW-1185">Reference proteome</keyword>
<dbReference type="HOGENOM" id="CLU_106190_0_0_4"/>
<dbReference type="InterPro" id="IPR001387">
    <property type="entry name" value="Cro/C1-type_HTH"/>
</dbReference>
<dbReference type="SUPFAM" id="SSF47413">
    <property type="entry name" value="lambda repressor-like DNA-binding domains"/>
    <property type="match status" value="1"/>
</dbReference>
<dbReference type="Gene3D" id="1.10.260.40">
    <property type="entry name" value="lambda repressor-like DNA-binding domains"/>
    <property type="match status" value="1"/>
</dbReference>
<name>F2LS32_BURGS</name>
<feature type="domain" description="HTH cro/C1-type" evidence="1">
    <location>
        <begin position="70"/>
        <end position="103"/>
    </location>
</feature>
<dbReference type="KEGG" id="bgd:bgla_2p0980"/>
<accession>F2LS32</accession>
<keyword evidence="2" id="KW-0614">Plasmid</keyword>
<gene>
    <name evidence="2" type="ordered locus">bgla_2p0980</name>
</gene>
<dbReference type="EMBL" id="CP002602">
    <property type="protein sequence ID" value="AEA65691.1"/>
    <property type="molecule type" value="Genomic_DNA"/>
</dbReference>
<protein>
    <submittedName>
        <fullName evidence="2">Transcriptional regulator, XRE family protein</fullName>
    </submittedName>
</protein>
<evidence type="ECO:0000313" key="3">
    <source>
        <dbReference type="Proteomes" id="UP000008316"/>
    </source>
</evidence>
<reference evidence="2 3" key="1">
    <citation type="journal article" date="2011" name="J. Bacteriol.">
        <title>Complete genome sequence of Burkholderia gladioli BSR3.</title>
        <authorList>
            <person name="Seo Y.S."/>
            <person name="Lim J."/>
            <person name="Choi B.S."/>
            <person name="Kim H."/>
            <person name="Goo E."/>
            <person name="Lee B."/>
            <person name="Lim J.S."/>
            <person name="Choi I.Y."/>
            <person name="Moon J.S."/>
            <person name="Kim J."/>
            <person name="Hwang I."/>
        </authorList>
    </citation>
    <scope>NUCLEOTIDE SEQUENCE [LARGE SCALE GENOMIC DNA]</scope>
    <source>
        <strain evidence="3">BSR3</strain>
    </source>
</reference>
<organism evidence="2 3">
    <name type="scientific">Burkholderia gladioli (strain BSR3)</name>
    <dbReference type="NCBI Taxonomy" id="999541"/>
    <lineage>
        <taxon>Bacteria</taxon>
        <taxon>Pseudomonadati</taxon>
        <taxon>Pseudomonadota</taxon>
        <taxon>Betaproteobacteria</taxon>
        <taxon>Burkholderiales</taxon>
        <taxon>Burkholderiaceae</taxon>
        <taxon>Burkholderia</taxon>
    </lineage>
</organism>
<proteinExistence type="predicted"/>
<evidence type="ECO:0000313" key="2">
    <source>
        <dbReference type="EMBL" id="AEA65691.1"/>
    </source>
</evidence>
<geneLocation type="plasmid" evidence="2 3">
    <name>bgla_2p</name>
</geneLocation>
<dbReference type="AlphaFoldDB" id="F2LS32"/>
<dbReference type="eggNOG" id="ENOG50317HB">
    <property type="taxonomic scope" value="Bacteria"/>
</dbReference>
<dbReference type="GO" id="GO:0003677">
    <property type="term" value="F:DNA binding"/>
    <property type="evidence" value="ECO:0007669"/>
    <property type="project" value="InterPro"/>
</dbReference>
<dbReference type="RefSeq" id="WP_013691826.1">
    <property type="nucleotide sequence ID" value="NC_015377.1"/>
</dbReference>
<dbReference type="PROSITE" id="PS50943">
    <property type="entry name" value="HTH_CROC1"/>
    <property type="match status" value="1"/>
</dbReference>
<dbReference type="Pfam" id="PF13560">
    <property type="entry name" value="HTH_31"/>
    <property type="match status" value="1"/>
</dbReference>
<dbReference type="CDD" id="cd00093">
    <property type="entry name" value="HTH_XRE"/>
    <property type="match status" value="1"/>
</dbReference>
<evidence type="ECO:0000259" key="1">
    <source>
        <dbReference type="PROSITE" id="PS50943"/>
    </source>
</evidence>